<keyword evidence="13 14" id="KW-0472">Membrane</keyword>
<evidence type="ECO:0000259" key="15">
    <source>
        <dbReference type="PROSITE" id="PS50109"/>
    </source>
</evidence>
<keyword evidence="4" id="KW-1003">Cell membrane</keyword>
<keyword evidence="8" id="KW-0547">Nucleotide-binding</keyword>
<evidence type="ECO:0000256" key="3">
    <source>
        <dbReference type="ARBA" id="ARBA00012438"/>
    </source>
</evidence>
<evidence type="ECO:0000256" key="6">
    <source>
        <dbReference type="ARBA" id="ARBA00022679"/>
    </source>
</evidence>
<dbReference type="InterPro" id="IPR003594">
    <property type="entry name" value="HATPase_dom"/>
</dbReference>
<evidence type="ECO:0000259" key="16">
    <source>
        <dbReference type="PROSITE" id="PS50885"/>
    </source>
</evidence>
<reference evidence="17 18" key="1">
    <citation type="journal article" date="2019" name="Nat. Med.">
        <title>A library of human gut bacterial isolates paired with longitudinal multiomics data enables mechanistic microbiome research.</title>
        <authorList>
            <person name="Poyet M."/>
            <person name="Groussin M."/>
            <person name="Gibbons S.M."/>
            <person name="Avila-Pacheco J."/>
            <person name="Jiang X."/>
            <person name="Kearney S.M."/>
            <person name="Perrotta A.R."/>
            <person name="Berdy B."/>
            <person name="Zhao S."/>
            <person name="Lieberman T.D."/>
            <person name="Swanson P.K."/>
            <person name="Smith M."/>
            <person name="Roesemann S."/>
            <person name="Alexander J.E."/>
            <person name="Rich S.A."/>
            <person name="Livny J."/>
            <person name="Vlamakis H."/>
            <person name="Clish C."/>
            <person name="Bullock K."/>
            <person name="Deik A."/>
            <person name="Scott J."/>
            <person name="Pierce K.A."/>
            <person name="Xavier R.J."/>
            <person name="Alm E.J."/>
        </authorList>
    </citation>
    <scope>NUCLEOTIDE SEQUENCE [LARGE SCALE GENOMIC DNA]</scope>
    <source>
        <strain evidence="17 18">BIOML-A1</strain>
    </source>
</reference>
<organism evidence="17 18">
    <name type="scientific">Roseburia faecis</name>
    <dbReference type="NCBI Taxonomy" id="301302"/>
    <lineage>
        <taxon>Bacteria</taxon>
        <taxon>Bacillati</taxon>
        <taxon>Bacillota</taxon>
        <taxon>Clostridia</taxon>
        <taxon>Lachnospirales</taxon>
        <taxon>Lachnospiraceae</taxon>
        <taxon>Roseburia</taxon>
    </lineage>
</organism>
<dbReference type="Pfam" id="PF00672">
    <property type="entry name" value="HAMP"/>
    <property type="match status" value="1"/>
</dbReference>
<dbReference type="InterPro" id="IPR003660">
    <property type="entry name" value="HAMP_dom"/>
</dbReference>
<dbReference type="Gene3D" id="3.30.565.10">
    <property type="entry name" value="Histidine kinase-like ATPase, C-terminal domain"/>
    <property type="match status" value="1"/>
</dbReference>
<dbReference type="InterPro" id="IPR005467">
    <property type="entry name" value="His_kinase_dom"/>
</dbReference>
<dbReference type="GO" id="GO:0005524">
    <property type="term" value="F:ATP binding"/>
    <property type="evidence" value="ECO:0007669"/>
    <property type="project" value="UniProtKB-KW"/>
</dbReference>
<comment type="caution">
    <text evidence="17">The sequence shown here is derived from an EMBL/GenBank/DDBJ whole genome shotgun (WGS) entry which is preliminary data.</text>
</comment>
<dbReference type="PANTHER" id="PTHR45528">
    <property type="entry name" value="SENSOR HISTIDINE KINASE CPXA"/>
    <property type="match status" value="1"/>
</dbReference>
<accession>A0A844KJ71</accession>
<evidence type="ECO:0000313" key="18">
    <source>
        <dbReference type="Proteomes" id="UP000446657"/>
    </source>
</evidence>
<evidence type="ECO:0000256" key="1">
    <source>
        <dbReference type="ARBA" id="ARBA00000085"/>
    </source>
</evidence>
<dbReference type="PROSITE" id="PS50109">
    <property type="entry name" value="HIS_KIN"/>
    <property type="match status" value="1"/>
</dbReference>
<gene>
    <name evidence="17" type="ORF">GMD30_02575</name>
</gene>
<evidence type="ECO:0000313" key="17">
    <source>
        <dbReference type="EMBL" id="MTR80609.1"/>
    </source>
</evidence>
<evidence type="ECO:0000256" key="11">
    <source>
        <dbReference type="ARBA" id="ARBA00022989"/>
    </source>
</evidence>
<keyword evidence="9" id="KW-0418">Kinase</keyword>
<evidence type="ECO:0000256" key="8">
    <source>
        <dbReference type="ARBA" id="ARBA00022741"/>
    </source>
</evidence>
<dbReference type="PRINTS" id="PR00344">
    <property type="entry name" value="BCTRLSENSOR"/>
</dbReference>
<feature type="transmembrane region" description="Helical" evidence="14">
    <location>
        <begin position="178"/>
        <end position="202"/>
    </location>
</feature>
<dbReference type="SMART" id="SM00388">
    <property type="entry name" value="HisKA"/>
    <property type="match status" value="1"/>
</dbReference>
<dbReference type="SMART" id="SM00387">
    <property type="entry name" value="HATPase_c"/>
    <property type="match status" value="1"/>
</dbReference>
<name>A0A844KJ71_9FIRM</name>
<dbReference type="InterPro" id="IPR050398">
    <property type="entry name" value="HssS/ArlS-like"/>
</dbReference>
<dbReference type="SUPFAM" id="SSF47384">
    <property type="entry name" value="Homodimeric domain of signal transducing histidine kinase"/>
    <property type="match status" value="1"/>
</dbReference>
<dbReference type="InterPro" id="IPR004358">
    <property type="entry name" value="Sig_transdc_His_kin-like_C"/>
</dbReference>
<dbReference type="SMART" id="SM00304">
    <property type="entry name" value="HAMP"/>
    <property type="match status" value="1"/>
</dbReference>
<dbReference type="SUPFAM" id="SSF158472">
    <property type="entry name" value="HAMP domain-like"/>
    <property type="match status" value="1"/>
</dbReference>
<dbReference type="CDD" id="cd00075">
    <property type="entry name" value="HATPase"/>
    <property type="match status" value="1"/>
</dbReference>
<keyword evidence="6" id="KW-0808">Transferase</keyword>
<keyword evidence="11 14" id="KW-1133">Transmembrane helix</keyword>
<dbReference type="Pfam" id="PF02518">
    <property type="entry name" value="HATPase_c"/>
    <property type="match status" value="1"/>
</dbReference>
<dbReference type="FunFam" id="3.30.565.10:FF:000006">
    <property type="entry name" value="Sensor histidine kinase WalK"/>
    <property type="match status" value="1"/>
</dbReference>
<evidence type="ECO:0000256" key="10">
    <source>
        <dbReference type="ARBA" id="ARBA00022840"/>
    </source>
</evidence>
<dbReference type="Pfam" id="PF00512">
    <property type="entry name" value="HisKA"/>
    <property type="match status" value="1"/>
</dbReference>
<dbReference type="EC" id="2.7.13.3" evidence="3"/>
<dbReference type="PROSITE" id="PS50885">
    <property type="entry name" value="HAMP"/>
    <property type="match status" value="1"/>
</dbReference>
<dbReference type="GO" id="GO:0005886">
    <property type="term" value="C:plasma membrane"/>
    <property type="evidence" value="ECO:0007669"/>
    <property type="project" value="UniProtKB-SubCell"/>
</dbReference>
<dbReference type="Gene3D" id="1.10.287.130">
    <property type="match status" value="1"/>
</dbReference>
<evidence type="ECO:0000256" key="13">
    <source>
        <dbReference type="ARBA" id="ARBA00023136"/>
    </source>
</evidence>
<dbReference type="CDD" id="cd06225">
    <property type="entry name" value="HAMP"/>
    <property type="match status" value="1"/>
</dbReference>
<comment type="subcellular location">
    <subcellularLocation>
        <location evidence="2">Cell membrane</location>
        <topology evidence="2">Multi-pass membrane protein</topology>
    </subcellularLocation>
</comment>
<feature type="domain" description="HAMP" evidence="16">
    <location>
        <begin position="203"/>
        <end position="255"/>
    </location>
</feature>
<dbReference type="GeneID" id="99748688"/>
<dbReference type="InterPro" id="IPR036097">
    <property type="entry name" value="HisK_dim/P_sf"/>
</dbReference>
<evidence type="ECO:0000256" key="14">
    <source>
        <dbReference type="SAM" id="Phobius"/>
    </source>
</evidence>
<evidence type="ECO:0000256" key="2">
    <source>
        <dbReference type="ARBA" id="ARBA00004651"/>
    </source>
</evidence>
<dbReference type="Proteomes" id="UP000446657">
    <property type="component" value="Unassembled WGS sequence"/>
</dbReference>
<evidence type="ECO:0000256" key="7">
    <source>
        <dbReference type="ARBA" id="ARBA00022692"/>
    </source>
</evidence>
<keyword evidence="5" id="KW-0597">Phosphoprotein</keyword>
<keyword evidence="12" id="KW-0902">Two-component regulatory system</keyword>
<evidence type="ECO:0000256" key="9">
    <source>
        <dbReference type="ARBA" id="ARBA00022777"/>
    </source>
</evidence>
<protein>
    <recommendedName>
        <fullName evidence="3">histidine kinase</fullName>
        <ecNumber evidence="3">2.7.13.3</ecNumber>
    </recommendedName>
</protein>
<sequence length="501" mass="56813">MKIKTKLIISFCIIIFVPSILAIATISAYCNFQSHVIEQTYGIKNADAYSIINSVPLLNRYTALDFEKIKKTIKLSPSKMEDAFYLTEINEDLKQKYSYLVVRVGEEISFNGGSKNEKILSELPGYGENSSRQGVDKYIDRDDEILVKQVDFKLDSGEKCTAYIVTSFDATGQEIRQFIVWGIICVVIILLLTAVMMIVWIYRSMITPIQKLRVAAENIKEGNLDFALDTQGDDEIGELCTTFEQMRQRLKDNAEEKLSNEKENRALISNIAHDLKTPITAVKGYSEGIMDGVANTPEKLDKYIRTIYNKANEMDTLINELTLYSKIDTNRIPYDFAKLNVAAYFKDCVEEIGLDLEAKGIALSYFNYATPDTQIIADPEQLRRVINNIIGNSVKYMNKTEKFINIRIKDVGDFIQVEIEDDGRGIAQKDLPYIFDRFYRTDASRNSATGGSGIGLSIVKKIIEDHGGKIWATSKEDSGTTMYFVIRKYQEVTANEQNTDR</sequence>
<proteinExistence type="predicted"/>
<feature type="domain" description="Histidine kinase" evidence="15">
    <location>
        <begin position="270"/>
        <end position="490"/>
    </location>
</feature>
<dbReference type="SUPFAM" id="SSF55874">
    <property type="entry name" value="ATPase domain of HSP90 chaperone/DNA topoisomerase II/histidine kinase"/>
    <property type="match status" value="1"/>
</dbReference>
<dbReference type="PANTHER" id="PTHR45528:SF1">
    <property type="entry name" value="SENSOR HISTIDINE KINASE CPXA"/>
    <property type="match status" value="1"/>
</dbReference>
<dbReference type="CDD" id="cd00082">
    <property type="entry name" value="HisKA"/>
    <property type="match status" value="1"/>
</dbReference>
<dbReference type="InterPro" id="IPR036890">
    <property type="entry name" value="HATPase_C_sf"/>
</dbReference>
<dbReference type="AlphaFoldDB" id="A0A844KJ71"/>
<keyword evidence="7 14" id="KW-0812">Transmembrane</keyword>
<dbReference type="EMBL" id="WNAL01000003">
    <property type="protein sequence ID" value="MTR80609.1"/>
    <property type="molecule type" value="Genomic_DNA"/>
</dbReference>
<comment type="catalytic activity">
    <reaction evidence="1">
        <text>ATP + protein L-histidine = ADP + protein N-phospho-L-histidine.</text>
        <dbReference type="EC" id="2.7.13.3"/>
    </reaction>
</comment>
<keyword evidence="10" id="KW-0067">ATP-binding</keyword>
<dbReference type="RefSeq" id="WP_155175374.1">
    <property type="nucleotide sequence ID" value="NZ_CP184331.1"/>
</dbReference>
<dbReference type="GO" id="GO:0000155">
    <property type="term" value="F:phosphorelay sensor kinase activity"/>
    <property type="evidence" value="ECO:0007669"/>
    <property type="project" value="InterPro"/>
</dbReference>
<evidence type="ECO:0000256" key="12">
    <source>
        <dbReference type="ARBA" id="ARBA00023012"/>
    </source>
</evidence>
<evidence type="ECO:0000256" key="4">
    <source>
        <dbReference type="ARBA" id="ARBA00022475"/>
    </source>
</evidence>
<dbReference type="InterPro" id="IPR003661">
    <property type="entry name" value="HisK_dim/P_dom"/>
</dbReference>
<evidence type="ECO:0000256" key="5">
    <source>
        <dbReference type="ARBA" id="ARBA00022553"/>
    </source>
</evidence>
<dbReference type="Gene3D" id="6.10.340.10">
    <property type="match status" value="1"/>
</dbReference>